<gene>
    <name evidence="4" type="ORF">UFOPK1493_03760</name>
</gene>
<keyword evidence="2" id="KW-0520">NAD</keyword>
<organism evidence="4">
    <name type="scientific">freshwater metagenome</name>
    <dbReference type="NCBI Taxonomy" id="449393"/>
    <lineage>
        <taxon>unclassified sequences</taxon>
        <taxon>metagenomes</taxon>
        <taxon>ecological metagenomes</taxon>
    </lineage>
</organism>
<dbReference type="GO" id="GO:0051287">
    <property type="term" value="F:NAD binding"/>
    <property type="evidence" value="ECO:0007669"/>
    <property type="project" value="InterPro"/>
</dbReference>
<proteinExistence type="predicted"/>
<dbReference type="GO" id="GO:0016491">
    <property type="term" value="F:oxidoreductase activity"/>
    <property type="evidence" value="ECO:0007669"/>
    <property type="project" value="UniProtKB-KW"/>
</dbReference>
<dbReference type="PANTHER" id="PTHR43333">
    <property type="entry name" value="2-HACID_DH_C DOMAIN-CONTAINING PROTEIN"/>
    <property type="match status" value="1"/>
</dbReference>
<evidence type="ECO:0000256" key="1">
    <source>
        <dbReference type="ARBA" id="ARBA00023002"/>
    </source>
</evidence>
<feature type="domain" description="D-isomer specific 2-hydroxyacid dehydrogenase NAD-binding" evidence="3">
    <location>
        <begin position="113"/>
        <end position="283"/>
    </location>
</feature>
<sequence>MVGLFVSDVVWDAVGDRLLTLAPDLERIAFRPGEMVPPEDVARVEIAFLSMDMWPDSTAPYMKVCLESPTLRWLHSGSAGVDHPVFRMILDKGARLTNSSGSSGPSIAHHVIMSLLALRRDLPGFLRDQSQHVWRTRDVGDVEGTTLGVLGMGPIGTETARLAAEFGMRPIGMRRTVSGDEPCETWTLDRLHELLPRVDALVVALPLAPETRRIIGATELELLAPGAHVVNVGRGELVDEAALIDALRSGRVGAAALDVTEVEPLPADSPLWDLPNVIITPHASAATASNQRRATEFFVEEFARFVRAEPFVREVR</sequence>
<keyword evidence="1" id="KW-0560">Oxidoreductase</keyword>
<dbReference type="AlphaFoldDB" id="A0A6J6FQA8"/>
<dbReference type="SUPFAM" id="SSF52283">
    <property type="entry name" value="Formate/glycerate dehydrogenase catalytic domain-like"/>
    <property type="match status" value="1"/>
</dbReference>
<protein>
    <submittedName>
        <fullName evidence="4">Unannotated protein</fullName>
    </submittedName>
</protein>
<dbReference type="InterPro" id="IPR036291">
    <property type="entry name" value="NAD(P)-bd_dom_sf"/>
</dbReference>
<evidence type="ECO:0000259" key="3">
    <source>
        <dbReference type="Pfam" id="PF02826"/>
    </source>
</evidence>
<dbReference type="CDD" id="cd05300">
    <property type="entry name" value="2-Hacid_dh_1"/>
    <property type="match status" value="1"/>
</dbReference>
<accession>A0A6J6FQA8</accession>
<dbReference type="Gene3D" id="3.40.50.720">
    <property type="entry name" value="NAD(P)-binding Rossmann-like Domain"/>
    <property type="match status" value="2"/>
</dbReference>
<dbReference type="PANTHER" id="PTHR43333:SF1">
    <property type="entry name" value="D-ISOMER SPECIFIC 2-HYDROXYACID DEHYDROGENASE NAD-BINDING DOMAIN-CONTAINING PROTEIN"/>
    <property type="match status" value="1"/>
</dbReference>
<name>A0A6J6FQA8_9ZZZZ</name>
<reference evidence="4" key="1">
    <citation type="submission" date="2020-05" db="EMBL/GenBank/DDBJ databases">
        <authorList>
            <person name="Chiriac C."/>
            <person name="Salcher M."/>
            <person name="Ghai R."/>
            <person name="Kavagutti S V."/>
        </authorList>
    </citation>
    <scope>NUCLEOTIDE SEQUENCE</scope>
</reference>
<evidence type="ECO:0000313" key="4">
    <source>
        <dbReference type="EMBL" id="CAB4591302.1"/>
    </source>
</evidence>
<evidence type="ECO:0000256" key="2">
    <source>
        <dbReference type="ARBA" id="ARBA00023027"/>
    </source>
</evidence>
<dbReference type="EMBL" id="CAEZSR010000233">
    <property type="protein sequence ID" value="CAB4591302.1"/>
    <property type="molecule type" value="Genomic_DNA"/>
</dbReference>
<dbReference type="InterPro" id="IPR006140">
    <property type="entry name" value="D-isomer_DH_NAD-bd"/>
</dbReference>
<dbReference type="SUPFAM" id="SSF51735">
    <property type="entry name" value="NAD(P)-binding Rossmann-fold domains"/>
    <property type="match status" value="1"/>
</dbReference>
<dbReference type="Pfam" id="PF02826">
    <property type="entry name" value="2-Hacid_dh_C"/>
    <property type="match status" value="1"/>
</dbReference>